<dbReference type="OrthoDB" id="1860964at2759"/>
<keyword evidence="3" id="KW-1185">Reference proteome</keyword>
<evidence type="ECO:0000313" key="3">
    <source>
        <dbReference type="Proteomes" id="UP000236161"/>
    </source>
</evidence>
<proteinExistence type="predicted"/>
<dbReference type="GO" id="GO:0004197">
    <property type="term" value="F:cysteine-type endopeptidase activity"/>
    <property type="evidence" value="ECO:0007669"/>
    <property type="project" value="UniProtKB-EC"/>
</dbReference>
<keyword evidence="2" id="KW-0378">Hydrolase</keyword>
<evidence type="ECO:0000313" key="2">
    <source>
        <dbReference type="EMBL" id="PKA50338.1"/>
    </source>
</evidence>
<sequence>MQMSSQDLESEENLWDLWQKFYMISRVHEDMLKQFNQFKETPKFVYKFNMDNYDPHVSSSCRMGLNMFSDMTVDEFSCSKGYGGPAEFRSKLEEMMSGGNDEFRSLI</sequence>
<evidence type="ECO:0000259" key="1">
    <source>
        <dbReference type="SMART" id="SM00848"/>
    </source>
</evidence>
<dbReference type="Pfam" id="PF08246">
    <property type="entry name" value="Inhibitor_I29"/>
    <property type="match status" value="1"/>
</dbReference>
<protein>
    <submittedName>
        <fullName evidence="2">Cysteine proteinase EP-B 2</fullName>
        <ecNumber evidence="2">3.4.22.15</ecNumber>
    </submittedName>
</protein>
<reference evidence="2 3" key="1">
    <citation type="journal article" date="2017" name="Nature">
        <title>The Apostasia genome and the evolution of orchids.</title>
        <authorList>
            <person name="Zhang G.Q."/>
            <person name="Liu K.W."/>
            <person name="Li Z."/>
            <person name="Lohaus R."/>
            <person name="Hsiao Y.Y."/>
            <person name="Niu S.C."/>
            <person name="Wang J.Y."/>
            <person name="Lin Y.C."/>
            <person name="Xu Q."/>
            <person name="Chen L.J."/>
            <person name="Yoshida K."/>
            <person name="Fujiwara S."/>
            <person name="Wang Z.W."/>
            <person name="Zhang Y.Q."/>
            <person name="Mitsuda N."/>
            <person name="Wang M."/>
            <person name="Liu G.H."/>
            <person name="Pecoraro L."/>
            <person name="Huang H.X."/>
            <person name="Xiao X.J."/>
            <person name="Lin M."/>
            <person name="Wu X.Y."/>
            <person name="Wu W.L."/>
            <person name="Chen Y.Y."/>
            <person name="Chang S.B."/>
            <person name="Sakamoto S."/>
            <person name="Ohme-Takagi M."/>
            <person name="Yagi M."/>
            <person name="Zeng S.J."/>
            <person name="Shen C.Y."/>
            <person name="Yeh C.M."/>
            <person name="Luo Y.B."/>
            <person name="Tsai W.C."/>
            <person name="Van de Peer Y."/>
            <person name="Liu Z.J."/>
        </authorList>
    </citation>
    <scope>NUCLEOTIDE SEQUENCE [LARGE SCALE GENOMIC DNA]</scope>
    <source>
        <strain evidence="3">cv. Shenzhen</strain>
        <tissue evidence="2">Stem</tissue>
    </source>
</reference>
<dbReference type="AlphaFoldDB" id="A0A2I0A465"/>
<dbReference type="EMBL" id="KZ452026">
    <property type="protein sequence ID" value="PKA50338.1"/>
    <property type="molecule type" value="Genomic_DNA"/>
</dbReference>
<feature type="domain" description="Cathepsin propeptide inhibitor" evidence="1">
    <location>
        <begin position="15"/>
        <end position="76"/>
    </location>
</feature>
<name>A0A2I0A465_9ASPA</name>
<accession>A0A2I0A465</accession>
<gene>
    <name evidence="2" type="primary">EPB2</name>
    <name evidence="2" type="ORF">AXF42_Ash013427</name>
</gene>
<dbReference type="EC" id="3.4.22.15" evidence="2"/>
<dbReference type="SMART" id="SM00848">
    <property type="entry name" value="Inhibitor_I29"/>
    <property type="match status" value="1"/>
</dbReference>
<dbReference type="Gene3D" id="1.10.287.2250">
    <property type="match status" value="1"/>
</dbReference>
<organism evidence="2 3">
    <name type="scientific">Apostasia shenzhenica</name>
    <dbReference type="NCBI Taxonomy" id="1088818"/>
    <lineage>
        <taxon>Eukaryota</taxon>
        <taxon>Viridiplantae</taxon>
        <taxon>Streptophyta</taxon>
        <taxon>Embryophyta</taxon>
        <taxon>Tracheophyta</taxon>
        <taxon>Spermatophyta</taxon>
        <taxon>Magnoliopsida</taxon>
        <taxon>Liliopsida</taxon>
        <taxon>Asparagales</taxon>
        <taxon>Orchidaceae</taxon>
        <taxon>Apostasioideae</taxon>
        <taxon>Apostasia</taxon>
    </lineage>
</organism>
<dbReference type="InterPro" id="IPR013201">
    <property type="entry name" value="Prot_inhib_I29"/>
</dbReference>
<dbReference type="Proteomes" id="UP000236161">
    <property type="component" value="Unassembled WGS sequence"/>
</dbReference>